<sequence>MRDRRGEAERRPAMAELAAIIADLLDQVGGEPAEQAARLGVDVATVYRWRKGARRPQRQPFETLLRVAEVPPRQRELYLRKWELAGQSARASAAAKRSSGSSGEDGPATSPSARSVVSASGERPQPVTVTLPVAPAAPGTAAPEPSPASASEATPMPATEARSVLVAESSAAPRVARRFRKVLPIAVAVVVVLAAGVVWLVVPDAVDRAGLRDQVRERLGESADIQPTLRYEDPGFELLLPSGARFTAEQESVLRRWTQEDLGRDRIGLGPLVDGLRAGGAATPVALNLVLTLKSRRDQVIHVDDVRPVDVRRAAPYAGTFLFVPPQGPGETVKMMFDFDDVDPRARLARPVDADTAYEPGGPFFAEKTLTIDGGAEEVLSLKSVTTRDAVTFRVRIDYRVGDGPVEHLVIDDRGRPFALSPVSCLDRTRGDVMGHARYERVWAMKGFRSIEPVKDPRRFEVGPPYC</sequence>
<organism evidence="3 4">
    <name type="scientific">Sphaerisporangium krabiense</name>
    <dbReference type="NCBI Taxonomy" id="763782"/>
    <lineage>
        <taxon>Bacteria</taxon>
        <taxon>Bacillati</taxon>
        <taxon>Actinomycetota</taxon>
        <taxon>Actinomycetes</taxon>
        <taxon>Streptosporangiales</taxon>
        <taxon>Streptosporangiaceae</taxon>
        <taxon>Sphaerisporangium</taxon>
    </lineage>
</organism>
<protein>
    <submittedName>
        <fullName evidence="3">Uncharacterized protein</fullName>
    </submittedName>
</protein>
<evidence type="ECO:0000256" key="1">
    <source>
        <dbReference type="SAM" id="MobiDB-lite"/>
    </source>
</evidence>
<accession>A0A7W9DQS0</accession>
<proteinExistence type="predicted"/>
<feature type="transmembrane region" description="Helical" evidence="2">
    <location>
        <begin position="182"/>
        <end position="202"/>
    </location>
</feature>
<dbReference type="RefSeq" id="WP_184611916.1">
    <property type="nucleotide sequence ID" value="NZ_BOOS01000036.1"/>
</dbReference>
<evidence type="ECO:0000256" key="2">
    <source>
        <dbReference type="SAM" id="Phobius"/>
    </source>
</evidence>
<feature type="compositionally biased region" description="Low complexity" evidence="1">
    <location>
        <begin position="93"/>
        <end position="102"/>
    </location>
</feature>
<keyword evidence="2" id="KW-0812">Transmembrane</keyword>
<gene>
    <name evidence="3" type="ORF">BJ981_003038</name>
</gene>
<evidence type="ECO:0000313" key="3">
    <source>
        <dbReference type="EMBL" id="MBB5627339.1"/>
    </source>
</evidence>
<dbReference type="AlphaFoldDB" id="A0A7W9DQS0"/>
<dbReference type="EMBL" id="JACHBR010000001">
    <property type="protein sequence ID" value="MBB5627339.1"/>
    <property type="molecule type" value="Genomic_DNA"/>
</dbReference>
<dbReference type="Proteomes" id="UP000588112">
    <property type="component" value="Unassembled WGS sequence"/>
</dbReference>
<feature type="region of interest" description="Disordered" evidence="1">
    <location>
        <begin position="93"/>
        <end position="156"/>
    </location>
</feature>
<reference evidence="3 4" key="1">
    <citation type="submission" date="2020-08" db="EMBL/GenBank/DDBJ databases">
        <title>Sequencing the genomes of 1000 actinobacteria strains.</title>
        <authorList>
            <person name="Klenk H.-P."/>
        </authorList>
    </citation>
    <scope>NUCLEOTIDE SEQUENCE [LARGE SCALE GENOMIC DNA]</scope>
    <source>
        <strain evidence="3 4">DSM 45790</strain>
    </source>
</reference>
<keyword evidence="2" id="KW-1133">Transmembrane helix</keyword>
<keyword evidence="2" id="KW-0472">Membrane</keyword>
<evidence type="ECO:0000313" key="4">
    <source>
        <dbReference type="Proteomes" id="UP000588112"/>
    </source>
</evidence>
<keyword evidence="4" id="KW-1185">Reference proteome</keyword>
<comment type="caution">
    <text evidence="3">The sequence shown here is derived from an EMBL/GenBank/DDBJ whole genome shotgun (WGS) entry which is preliminary data.</text>
</comment>
<feature type="compositionally biased region" description="Polar residues" evidence="1">
    <location>
        <begin position="109"/>
        <end position="118"/>
    </location>
</feature>
<feature type="compositionally biased region" description="Low complexity" evidence="1">
    <location>
        <begin position="126"/>
        <end position="156"/>
    </location>
</feature>
<name>A0A7W9DQS0_9ACTN</name>